<gene>
    <name evidence="1" type="ORF">CGC43_02390</name>
</gene>
<name>A0A345JQB3_9GAMM</name>
<reference evidence="1 2" key="1">
    <citation type="submission" date="2017-07" db="EMBL/GenBank/DDBJ databases">
        <title>Complete genome sequences and comparative analysis of the novel pathogen Francisella opportunistica.</title>
        <authorList>
            <person name="Dietrich E.A."/>
            <person name="Kingry L.C."/>
            <person name="Petersen J.M."/>
        </authorList>
    </citation>
    <scope>NUCLEOTIDE SEQUENCE [LARGE SCALE GENOMIC DNA]</scope>
    <source>
        <strain evidence="1 2">14-2155</strain>
    </source>
</reference>
<dbReference type="AlphaFoldDB" id="A0A345JQB3"/>
<evidence type="ECO:0000313" key="2">
    <source>
        <dbReference type="Proteomes" id="UP000253862"/>
    </source>
</evidence>
<accession>A0A345JQB3</accession>
<organism evidence="1 2">
    <name type="scientific">Francisella opportunistica</name>
    <dbReference type="NCBI Taxonomy" id="2016517"/>
    <lineage>
        <taxon>Bacteria</taxon>
        <taxon>Pseudomonadati</taxon>
        <taxon>Pseudomonadota</taxon>
        <taxon>Gammaproteobacteria</taxon>
        <taxon>Thiotrichales</taxon>
        <taxon>Francisellaceae</taxon>
        <taxon>Francisella</taxon>
    </lineage>
</organism>
<dbReference type="RefSeq" id="WP_071628794.1">
    <property type="nucleotide sequence ID" value="NZ_CP022375.1"/>
</dbReference>
<evidence type="ECO:0000313" key="1">
    <source>
        <dbReference type="EMBL" id="AXH29509.1"/>
    </source>
</evidence>
<protein>
    <submittedName>
        <fullName evidence="1">Uncharacterized protein</fullName>
    </submittedName>
</protein>
<dbReference type="NCBIfam" id="NF041243">
    <property type="entry name" value="T6SS_IglJ"/>
    <property type="match status" value="1"/>
</dbReference>
<dbReference type="Proteomes" id="UP000253862">
    <property type="component" value="Chromosome"/>
</dbReference>
<keyword evidence="2" id="KW-1185">Reference proteome</keyword>
<sequence length="246" mass="28860">MYEKEKIQNIEDINKFSDKLSLNNLLKILANYNVQARNIRFIPVLANSVSTPTILGVSKNHDNIQVKINVFKLKPFASLENMYQEYLRNDNNLAIEVLEYGIKTLLYRYIIMTKELYELTQNNPYIQAAPQYSIDNIINKLYKLFSEDYYTIISYEKELIKIRRTPTLVGKNNIGNIFLGGYIPSLIYIIKVNIILTNKCDTIVNKIRLQIKQFENSIQNKLIKIELQITSENHIETNRYIGDFYI</sequence>
<dbReference type="EMBL" id="CP022375">
    <property type="protein sequence ID" value="AXH29509.1"/>
    <property type="molecule type" value="Genomic_DNA"/>
</dbReference>
<proteinExistence type="predicted"/>